<dbReference type="InterPro" id="IPR007506">
    <property type="entry name" value="PMDh-L-like_dom"/>
</dbReference>
<evidence type="ECO:0008006" key="7">
    <source>
        <dbReference type="Google" id="ProtNLM"/>
    </source>
</evidence>
<reference evidence="6" key="1">
    <citation type="submission" date="2018-05" db="EMBL/GenBank/DDBJ databases">
        <authorList>
            <person name="Lanie J.A."/>
            <person name="Ng W.-L."/>
            <person name="Kazmierczak K.M."/>
            <person name="Andrzejewski T.M."/>
            <person name="Davidsen T.M."/>
            <person name="Wayne K.J."/>
            <person name="Tettelin H."/>
            <person name="Glass J.I."/>
            <person name="Rusch D."/>
            <person name="Podicherti R."/>
            <person name="Tsui H.-C.T."/>
            <person name="Winkler M.E."/>
        </authorList>
    </citation>
    <scope>NUCLEOTIDE SEQUENCE</scope>
</reference>
<evidence type="ECO:0000256" key="1">
    <source>
        <dbReference type="ARBA" id="ARBA00023004"/>
    </source>
</evidence>
<protein>
    <recommendedName>
        <fullName evidence="7">Aconitase X catalytic domain-containing protein</fullName>
    </recommendedName>
</protein>
<dbReference type="Pfam" id="PF01989">
    <property type="entry name" value="AcnX_swivel_put"/>
    <property type="match status" value="1"/>
</dbReference>
<dbReference type="EMBL" id="UINC01014314">
    <property type="protein sequence ID" value="SVA61140.1"/>
    <property type="molecule type" value="Genomic_DNA"/>
</dbReference>
<dbReference type="Gene3D" id="3.50.30.10">
    <property type="entry name" value="Phosphohistidine domain"/>
    <property type="match status" value="1"/>
</dbReference>
<sequence length="601" mass="64432">VRIGNFDCVVLKGTPIREKGVDIPDDLSSMLAGEHGPTKQKAARLVVDLASTAGAVEFVRVEHAHVSGVSVITGGHGLRRFLSDLAGDPEGKVAIPTTLNSAGCDHERMDEMGIDHPDFLEQQFEIVHAYSELGIDAILSCTPYDRGIEADEGIGSWAESNAVCFSNSYTSLVTNRESGLSALATALTGWAPKWGLHLAENRIPNIFVNVECAMSDPTDWSVLGDWIGKQILPDWNLPWGPMPRITGLPDWASFEMRKALTAAAANYGCPLLWADGHTADAPSVEKYQGELTFTEDDLAERYRELAPRGQVDLVVIGCPQASVGEARTAAAAVRARMELDEAIPNQRLWVFMSGHNHDLISADGTLDVLEEAGALVLRDTCPEVTPYNRSRYNHLLTNSLKAEHYLTSGLNRMPTSVAPIEQCVAHAFDPALVTGERPVLGSGVAKPMPSAKTQRRGEYKSSGSGIPSQSEWAVSGKALVTDVPITYLGYVNCDTGLIEEPGHPLDGHSIDDTVLIYPKGSGSTVAPFVLMGLVYTGKGPIAIVNRDVCPLTLPAASLLEVPYAHGFDSDPTMEVNTGDDVEISLSGGVTTLRVVSRAGED</sequence>
<dbReference type="SUPFAM" id="SSF52016">
    <property type="entry name" value="LeuD/IlvD-like"/>
    <property type="match status" value="1"/>
</dbReference>
<keyword evidence="2" id="KW-0456">Lyase</keyword>
<evidence type="ECO:0000259" key="4">
    <source>
        <dbReference type="Pfam" id="PF01989"/>
    </source>
</evidence>
<evidence type="ECO:0000259" key="5">
    <source>
        <dbReference type="Pfam" id="PF04412"/>
    </source>
</evidence>
<feature type="non-terminal residue" evidence="6">
    <location>
        <position position="1"/>
    </location>
</feature>
<feature type="region of interest" description="Disordered" evidence="3">
    <location>
        <begin position="443"/>
        <end position="464"/>
    </location>
</feature>
<evidence type="ECO:0000256" key="2">
    <source>
        <dbReference type="ARBA" id="ARBA00023239"/>
    </source>
</evidence>
<organism evidence="6">
    <name type="scientific">marine metagenome</name>
    <dbReference type="NCBI Taxonomy" id="408172"/>
    <lineage>
        <taxon>unclassified sequences</taxon>
        <taxon>metagenomes</taxon>
        <taxon>ecological metagenomes</taxon>
    </lineage>
</organism>
<dbReference type="PANTHER" id="PTHR36577:SF3">
    <property type="entry name" value="DUF521 DOMAIN PROTEIN (AFU_ORTHOLOGUE AFUA_6G00490)"/>
    <property type="match status" value="1"/>
</dbReference>
<gene>
    <name evidence="6" type="ORF">METZ01_LOCUS113994</name>
</gene>
<accession>A0A381X941</accession>
<keyword evidence="1" id="KW-0408">Iron</keyword>
<dbReference type="Pfam" id="PF04412">
    <property type="entry name" value="AcnX"/>
    <property type="match status" value="1"/>
</dbReference>
<evidence type="ECO:0000256" key="3">
    <source>
        <dbReference type="SAM" id="MobiDB-lite"/>
    </source>
</evidence>
<dbReference type="GO" id="GO:0016829">
    <property type="term" value="F:lyase activity"/>
    <property type="evidence" value="ECO:0007669"/>
    <property type="project" value="UniProtKB-KW"/>
</dbReference>
<name>A0A381X941_9ZZZZ</name>
<dbReference type="InterPro" id="IPR002840">
    <property type="entry name" value="PMDh-S-like_dom"/>
</dbReference>
<proteinExistence type="predicted"/>
<dbReference type="AlphaFoldDB" id="A0A381X941"/>
<feature type="domain" description="Phosphomevalonate dehydratase large subunit-like" evidence="5">
    <location>
        <begin position="29"/>
        <end position="424"/>
    </location>
</feature>
<evidence type="ECO:0000313" key="6">
    <source>
        <dbReference type="EMBL" id="SVA61140.1"/>
    </source>
</evidence>
<feature type="domain" description="Phosphomevalonate dehydratase small subunit-like" evidence="4">
    <location>
        <begin position="486"/>
        <end position="562"/>
    </location>
</feature>
<dbReference type="PANTHER" id="PTHR36577">
    <property type="entry name" value="DUF521 DOMAIN PROTEIN (AFU_ORTHOLOGUE AFUA_6G00490)"/>
    <property type="match status" value="1"/>
</dbReference>